<organism evidence="2">
    <name type="scientific">Petromyces alliaceus</name>
    <name type="common">Aspergillus alliaceus</name>
    <dbReference type="NCBI Taxonomy" id="209559"/>
    <lineage>
        <taxon>Eukaryota</taxon>
        <taxon>Fungi</taxon>
        <taxon>Dikarya</taxon>
        <taxon>Ascomycota</taxon>
        <taxon>Pezizomycotina</taxon>
        <taxon>Eurotiomycetes</taxon>
        <taxon>Eurotiomycetidae</taxon>
        <taxon>Eurotiales</taxon>
        <taxon>Aspergillaceae</taxon>
        <taxon>Aspergillus</taxon>
        <taxon>Aspergillus subgen. Circumdati</taxon>
    </lineage>
</organism>
<accession>A0A8H6ABD4</accession>
<gene>
    <name evidence="2" type="ORF">BDV23DRAFT_186327</name>
    <name evidence="3" type="ORF">ETB97_003694</name>
</gene>
<dbReference type="OrthoDB" id="3440400at2759"/>
<keyword evidence="4" id="KW-1185">Reference proteome</keyword>
<proteinExistence type="predicted"/>
<reference evidence="2" key="2">
    <citation type="submission" date="2019-04" db="EMBL/GenBank/DDBJ databases">
        <title>Friends and foes A comparative genomics studyof 23 Aspergillus species from section Flavi.</title>
        <authorList>
            <consortium name="DOE Joint Genome Institute"/>
            <person name="Kjaerbolling I."/>
            <person name="Vesth T."/>
            <person name="Frisvad J.C."/>
            <person name="Nybo J.L."/>
            <person name="Theobald S."/>
            <person name="Kildgaard S."/>
            <person name="Isbrandt T."/>
            <person name="Kuo A."/>
            <person name="Sato A."/>
            <person name="Lyhne E.K."/>
            <person name="Kogle M.E."/>
            <person name="Wiebenga A."/>
            <person name="Kun R.S."/>
            <person name="Lubbers R.J."/>
            <person name="Makela M.R."/>
            <person name="Barry K."/>
            <person name="Chovatia M."/>
            <person name="Clum A."/>
            <person name="Daum C."/>
            <person name="Haridas S."/>
            <person name="He G."/>
            <person name="LaButti K."/>
            <person name="Lipzen A."/>
            <person name="Mondo S."/>
            <person name="Riley R."/>
            <person name="Salamov A."/>
            <person name="Simmons B.A."/>
            <person name="Magnuson J.K."/>
            <person name="Henrissat B."/>
            <person name="Mortensen U.H."/>
            <person name="Larsen T.O."/>
            <person name="Devries R.P."/>
            <person name="Grigoriev I.V."/>
            <person name="Machida M."/>
            <person name="Baker S.E."/>
            <person name="Andersen M.R."/>
        </authorList>
    </citation>
    <scope>NUCLEOTIDE SEQUENCE [LARGE SCALE GENOMIC DNA]</scope>
    <source>
        <strain evidence="2">IBT 14317</strain>
    </source>
</reference>
<evidence type="ECO:0000313" key="4">
    <source>
        <dbReference type="Proteomes" id="UP000541154"/>
    </source>
</evidence>
<feature type="signal peptide" evidence="1">
    <location>
        <begin position="1"/>
        <end position="20"/>
    </location>
</feature>
<dbReference type="Proteomes" id="UP000541154">
    <property type="component" value="Unassembled WGS sequence"/>
</dbReference>
<evidence type="ECO:0000313" key="2">
    <source>
        <dbReference type="EMBL" id="KAE8387414.1"/>
    </source>
</evidence>
<dbReference type="EMBL" id="ML735293">
    <property type="protein sequence ID" value="KAE8387414.1"/>
    <property type="molecule type" value="Genomic_DNA"/>
</dbReference>
<name>A0A5N7BZZ6_PETAA</name>
<feature type="chain" id="PRO_5043207793" evidence="1">
    <location>
        <begin position="21"/>
        <end position="81"/>
    </location>
</feature>
<accession>A0A5N7BZZ6</accession>
<evidence type="ECO:0000256" key="1">
    <source>
        <dbReference type="SAM" id="SignalP"/>
    </source>
</evidence>
<dbReference type="Proteomes" id="UP000326877">
    <property type="component" value="Unassembled WGS sequence"/>
</dbReference>
<sequence length="81" mass="9686">MKLSTIFIVATSVLLTGAGAAPRHSTDTCWKSCFPHKHQCPHGWHPEKHRHCWTCCKDHDGNFEYDYDYDYEYEYELFDWQ</sequence>
<evidence type="ECO:0000313" key="3">
    <source>
        <dbReference type="EMBL" id="KAF5865436.1"/>
    </source>
</evidence>
<reference evidence="3 4" key="1">
    <citation type="submission" date="2019-04" db="EMBL/GenBank/DDBJ databases">
        <title>Aspergillus burnettii sp. nov., novel species from soil in southeast Queensland.</title>
        <authorList>
            <person name="Gilchrist C.L.M."/>
            <person name="Pitt J.I."/>
            <person name="Lange L."/>
            <person name="Lacey H.J."/>
            <person name="Vuong D."/>
            <person name="Midgley D.J."/>
            <person name="Greenfield P."/>
            <person name="Bradbury M."/>
            <person name="Lacey E."/>
            <person name="Busk P.K."/>
            <person name="Pilgaard B."/>
            <person name="Chooi Y.H."/>
            <person name="Piggott A.M."/>
        </authorList>
    </citation>
    <scope>NUCLEOTIDE SEQUENCE [LARGE SCALE GENOMIC DNA]</scope>
    <source>
        <strain evidence="3 4">FRR 5400</strain>
    </source>
</reference>
<dbReference type="EMBL" id="SPNV01000019">
    <property type="protein sequence ID" value="KAF5865436.1"/>
    <property type="molecule type" value="Genomic_DNA"/>
</dbReference>
<protein>
    <submittedName>
        <fullName evidence="2">Uncharacterized protein</fullName>
    </submittedName>
</protein>
<keyword evidence="1" id="KW-0732">Signal</keyword>
<dbReference type="AlphaFoldDB" id="A0A5N7BZZ6"/>